<accession>A0ABQ0LAL2</accession>
<protein>
    <submittedName>
        <fullName evidence="1">Uncharacterized protein</fullName>
    </submittedName>
</protein>
<evidence type="ECO:0000313" key="1">
    <source>
        <dbReference type="EMBL" id="GAT47587.1"/>
    </source>
</evidence>
<dbReference type="Proteomes" id="UP000815677">
    <property type="component" value="Unassembled WGS sequence"/>
</dbReference>
<sequence length="168" mass="18334">MRLVNADCAGPCQPGHWTTPQTTHSHLWPSRSLRAIQRLVAQGSRRPIRSDIHTARENAAAETPSAHIALVGTDEQRAAQATSEMRAHTLLPTVSSAYAGLTTGRIERVDLRRHTADRRESAGLLHGATHWIHDPTASQSWLGSRLQGEQTTSLALSASSRGSVENRR</sequence>
<proteinExistence type="predicted"/>
<reference evidence="1" key="1">
    <citation type="submission" date="2014-09" db="EMBL/GenBank/DDBJ databases">
        <title>Genome sequence of the luminous mushroom Mycena chlorophos for searching fungal bioluminescence genes.</title>
        <authorList>
            <person name="Tanaka Y."/>
            <person name="Kasuga D."/>
            <person name="Oba Y."/>
            <person name="Hase S."/>
            <person name="Sato K."/>
            <person name="Oba Y."/>
            <person name="Sakakibara Y."/>
        </authorList>
    </citation>
    <scope>NUCLEOTIDE SEQUENCE</scope>
</reference>
<organism evidence="1 2">
    <name type="scientific">Mycena chlorophos</name>
    <name type="common">Agaric fungus</name>
    <name type="synonym">Agaricus chlorophos</name>
    <dbReference type="NCBI Taxonomy" id="658473"/>
    <lineage>
        <taxon>Eukaryota</taxon>
        <taxon>Fungi</taxon>
        <taxon>Dikarya</taxon>
        <taxon>Basidiomycota</taxon>
        <taxon>Agaricomycotina</taxon>
        <taxon>Agaricomycetes</taxon>
        <taxon>Agaricomycetidae</taxon>
        <taxon>Agaricales</taxon>
        <taxon>Marasmiineae</taxon>
        <taxon>Mycenaceae</taxon>
        <taxon>Mycena</taxon>
    </lineage>
</organism>
<evidence type="ECO:0000313" key="2">
    <source>
        <dbReference type="Proteomes" id="UP000815677"/>
    </source>
</evidence>
<gene>
    <name evidence="1" type="ORF">MCHLO_05044</name>
</gene>
<dbReference type="EMBL" id="DF843759">
    <property type="protein sequence ID" value="GAT47587.1"/>
    <property type="molecule type" value="Genomic_DNA"/>
</dbReference>
<keyword evidence="2" id="KW-1185">Reference proteome</keyword>
<name>A0ABQ0LAL2_MYCCL</name>